<name>A0AAV4LFL4_9BACL</name>
<sequence length="51" mass="5934">MKDFADFVQEGGNLLFNQNIKDFINNTDINKGIKETLQYEPEKWGGDRRAN</sequence>
<dbReference type="EMBL" id="BOQE01000001">
    <property type="protein sequence ID" value="GIM46503.1"/>
    <property type="molecule type" value="Genomic_DNA"/>
</dbReference>
<keyword evidence="2" id="KW-1185">Reference proteome</keyword>
<evidence type="ECO:0000313" key="2">
    <source>
        <dbReference type="Proteomes" id="UP001057291"/>
    </source>
</evidence>
<reference evidence="1" key="1">
    <citation type="journal article" date="2023" name="Int. J. Syst. Evol. Microbiol.">
        <title>Collibacillus ludicampi gen. nov., sp. nov., a new soil bacterium of the family Alicyclobacillaceae.</title>
        <authorList>
            <person name="Jojima T."/>
            <person name="Ioku Y."/>
            <person name="Fukuta Y."/>
            <person name="Shirasaka N."/>
            <person name="Matsumura Y."/>
            <person name="Mori M."/>
        </authorList>
    </citation>
    <scope>NUCLEOTIDE SEQUENCE</scope>
    <source>
        <strain evidence="1">TP075</strain>
    </source>
</reference>
<dbReference type="Proteomes" id="UP001057291">
    <property type="component" value="Unassembled WGS sequence"/>
</dbReference>
<protein>
    <submittedName>
        <fullName evidence="1">Uncharacterized protein</fullName>
    </submittedName>
</protein>
<comment type="caution">
    <text evidence="1">The sequence shown here is derived from an EMBL/GenBank/DDBJ whole genome shotgun (WGS) entry which is preliminary data.</text>
</comment>
<proteinExistence type="predicted"/>
<accession>A0AAV4LFL4</accession>
<gene>
    <name evidence="1" type="ORF">DNHGIG_20520</name>
</gene>
<organism evidence="1 2">
    <name type="scientific">Collibacillus ludicampi</name>
    <dbReference type="NCBI Taxonomy" id="2771369"/>
    <lineage>
        <taxon>Bacteria</taxon>
        <taxon>Bacillati</taxon>
        <taxon>Bacillota</taxon>
        <taxon>Bacilli</taxon>
        <taxon>Bacillales</taxon>
        <taxon>Alicyclobacillaceae</taxon>
        <taxon>Collibacillus</taxon>
    </lineage>
</organism>
<evidence type="ECO:0000313" key="1">
    <source>
        <dbReference type="EMBL" id="GIM46503.1"/>
    </source>
</evidence>
<dbReference type="AlphaFoldDB" id="A0AAV4LFL4"/>